<organism evidence="1 2">
    <name type="scientific">Haliangium ochraceum (strain DSM 14365 / JCM 11303 / SMP-2)</name>
    <dbReference type="NCBI Taxonomy" id="502025"/>
    <lineage>
        <taxon>Bacteria</taxon>
        <taxon>Pseudomonadati</taxon>
        <taxon>Myxococcota</taxon>
        <taxon>Polyangia</taxon>
        <taxon>Haliangiales</taxon>
        <taxon>Kofleriaceae</taxon>
        <taxon>Haliangium</taxon>
    </lineage>
</organism>
<name>D0LG86_HALO1</name>
<evidence type="ECO:0008006" key="3">
    <source>
        <dbReference type="Google" id="ProtNLM"/>
    </source>
</evidence>
<accession>D0LG86</accession>
<dbReference type="eggNOG" id="ENOG50309KP">
    <property type="taxonomic scope" value="Bacteria"/>
</dbReference>
<dbReference type="RefSeq" id="WP_012830703.1">
    <property type="nucleotide sequence ID" value="NC_013440.1"/>
</dbReference>
<keyword evidence="2" id="KW-1185">Reference proteome</keyword>
<sequence length="221" mass="22986">MSASNHRRAGETRVFGRWAARVVLATSLALLGLIFVSGPAESEQAGAGASERAATPSAAELEAGRQAFGEVARVLLSPRCRNCHPAGDAPLHGDAGVPHSMNISRRSVAAGLRCTACHRDSNSPLPGAPPGAPNWHLPPAETPMVFEGLSPASLCVQLKDPAENGGRGLDDLVDHVDHDPFVLWGWEPGPGRSKPPIAHAAFVAAMRTWAEAGGPCPDAPE</sequence>
<dbReference type="HOGENOM" id="CLU_097425_0_0_7"/>
<gene>
    <name evidence="1" type="ordered locus">Hoch_5634</name>
</gene>
<evidence type="ECO:0000313" key="2">
    <source>
        <dbReference type="Proteomes" id="UP000001880"/>
    </source>
</evidence>
<dbReference type="KEGG" id="hoh:Hoch_5634"/>
<dbReference type="InterPro" id="IPR036280">
    <property type="entry name" value="Multihaem_cyt_sf"/>
</dbReference>
<dbReference type="AlphaFoldDB" id="D0LG86"/>
<protein>
    <recommendedName>
        <fullName evidence="3">Isoquinoline 1-oxidoreductase subunit</fullName>
    </recommendedName>
</protein>
<dbReference type="EMBL" id="CP001804">
    <property type="protein sequence ID" value="ACY18111.1"/>
    <property type="molecule type" value="Genomic_DNA"/>
</dbReference>
<reference evidence="1 2" key="1">
    <citation type="journal article" date="2010" name="Stand. Genomic Sci.">
        <title>Complete genome sequence of Haliangium ochraceum type strain (SMP-2).</title>
        <authorList>
            <consortium name="US DOE Joint Genome Institute (JGI-PGF)"/>
            <person name="Ivanova N."/>
            <person name="Daum C."/>
            <person name="Lang E."/>
            <person name="Abt B."/>
            <person name="Kopitz M."/>
            <person name="Saunders E."/>
            <person name="Lapidus A."/>
            <person name="Lucas S."/>
            <person name="Glavina Del Rio T."/>
            <person name="Nolan M."/>
            <person name="Tice H."/>
            <person name="Copeland A."/>
            <person name="Cheng J.F."/>
            <person name="Chen F."/>
            <person name="Bruce D."/>
            <person name="Goodwin L."/>
            <person name="Pitluck S."/>
            <person name="Mavromatis K."/>
            <person name="Pati A."/>
            <person name="Mikhailova N."/>
            <person name="Chen A."/>
            <person name="Palaniappan K."/>
            <person name="Land M."/>
            <person name="Hauser L."/>
            <person name="Chang Y.J."/>
            <person name="Jeffries C.D."/>
            <person name="Detter J.C."/>
            <person name="Brettin T."/>
            <person name="Rohde M."/>
            <person name="Goker M."/>
            <person name="Bristow J."/>
            <person name="Markowitz V."/>
            <person name="Eisen J.A."/>
            <person name="Hugenholtz P."/>
            <person name="Kyrpides N.C."/>
            <person name="Klenk H.P."/>
        </authorList>
    </citation>
    <scope>NUCLEOTIDE SEQUENCE [LARGE SCALE GENOMIC DNA]</scope>
    <source>
        <strain evidence="2">DSM 14365 / CIP 107738 / JCM 11303 / AJ 13395 / SMP-2</strain>
    </source>
</reference>
<dbReference type="SUPFAM" id="SSF48695">
    <property type="entry name" value="Multiheme cytochromes"/>
    <property type="match status" value="1"/>
</dbReference>
<proteinExistence type="predicted"/>
<dbReference type="STRING" id="502025.Hoch_5634"/>
<dbReference type="Proteomes" id="UP000001880">
    <property type="component" value="Chromosome"/>
</dbReference>
<evidence type="ECO:0000313" key="1">
    <source>
        <dbReference type="EMBL" id="ACY18111.1"/>
    </source>
</evidence>